<dbReference type="Proteomes" id="UP000677054">
    <property type="component" value="Unassembled WGS sequence"/>
</dbReference>
<accession>A0A7R8XDW4</accession>
<dbReference type="Gene3D" id="2.40.10.10">
    <property type="entry name" value="Trypsin-like serine proteases"/>
    <property type="match status" value="1"/>
</dbReference>
<dbReference type="Pfam" id="PF00089">
    <property type="entry name" value="Trypsin"/>
    <property type="match status" value="1"/>
</dbReference>
<evidence type="ECO:0000256" key="2">
    <source>
        <dbReference type="ARBA" id="ARBA00022801"/>
    </source>
</evidence>
<reference evidence="7" key="1">
    <citation type="submission" date="2020-11" db="EMBL/GenBank/DDBJ databases">
        <authorList>
            <person name="Tran Van P."/>
        </authorList>
    </citation>
    <scope>NUCLEOTIDE SEQUENCE</scope>
</reference>
<sequence>MSDCLSSAFVSSRPACGLGEPGKSAKIVNGEEAGKGEFPWHVGITYKGRFYCGGAVINDRYVLTAAHCVYGINSNRLGIVAREFDRGNPNDLDTLVLKPQRIVIHPNFVRDTFENDVAVVRLDRALPLSGTGEVPPVCLPGASDIHNAFVNETGVVTGWGRVLESGQTSKTLQKVGVPIMSNDDCKTKTSYEAKEILDSMMCAGYKEGGKDACQGDSGGPLHWKSPSGKQYLVGIVSWGRGCARRGLPGVYTRITKFLPWIYDNTPDGCYCREREPRFG</sequence>
<dbReference type="OrthoDB" id="546450at2759"/>
<proteinExistence type="predicted"/>
<dbReference type="InterPro" id="IPR043504">
    <property type="entry name" value="Peptidase_S1_PA_chymotrypsin"/>
</dbReference>
<evidence type="ECO:0000313" key="7">
    <source>
        <dbReference type="EMBL" id="CAD7248076.1"/>
    </source>
</evidence>
<dbReference type="InterPro" id="IPR018114">
    <property type="entry name" value="TRYPSIN_HIS"/>
</dbReference>
<evidence type="ECO:0000256" key="3">
    <source>
        <dbReference type="ARBA" id="ARBA00022825"/>
    </source>
</evidence>
<dbReference type="PANTHER" id="PTHR24252">
    <property type="entry name" value="ACROSIN-RELATED"/>
    <property type="match status" value="1"/>
</dbReference>
<feature type="domain" description="Peptidase S1" evidence="6">
    <location>
        <begin position="27"/>
        <end position="266"/>
    </location>
</feature>
<dbReference type="GO" id="GO:0006508">
    <property type="term" value="P:proteolysis"/>
    <property type="evidence" value="ECO:0007669"/>
    <property type="project" value="UniProtKB-KW"/>
</dbReference>
<dbReference type="SMART" id="SM00020">
    <property type="entry name" value="Tryp_SPc"/>
    <property type="match status" value="1"/>
</dbReference>
<keyword evidence="2 5" id="KW-0378">Hydrolase</keyword>
<dbReference type="SUPFAM" id="SSF50494">
    <property type="entry name" value="Trypsin-like serine proteases"/>
    <property type="match status" value="1"/>
</dbReference>
<dbReference type="GO" id="GO:0004252">
    <property type="term" value="F:serine-type endopeptidase activity"/>
    <property type="evidence" value="ECO:0007669"/>
    <property type="project" value="InterPro"/>
</dbReference>
<dbReference type="InterPro" id="IPR009003">
    <property type="entry name" value="Peptidase_S1_PA"/>
</dbReference>
<dbReference type="CDD" id="cd00190">
    <property type="entry name" value="Tryp_SPc"/>
    <property type="match status" value="1"/>
</dbReference>
<evidence type="ECO:0000259" key="6">
    <source>
        <dbReference type="PROSITE" id="PS50240"/>
    </source>
</evidence>
<protein>
    <recommendedName>
        <fullName evidence="6">Peptidase S1 domain-containing protein</fullName>
    </recommendedName>
</protein>
<keyword evidence="3 5" id="KW-0720">Serine protease</keyword>
<evidence type="ECO:0000313" key="8">
    <source>
        <dbReference type="Proteomes" id="UP000677054"/>
    </source>
</evidence>
<keyword evidence="8" id="KW-1185">Reference proteome</keyword>
<dbReference type="PANTHER" id="PTHR24252:SF7">
    <property type="entry name" value="HYALIN"/>
    <property type="match status" value="1"/>
</dbReference>
<dbReference type="PRINTS" id="PR00722">
    <property type="entry name" value="CHYMOTRYPSIN"/>
</dbReference>
<dbReference type="InterPro" id="IPR033116">
    <property type="entry name" value="TRYPSIN_SER"/>
</dbReference>
<evidence type="ECO:0000256" key="4">
    <source>
        <dbReference type="ARBA" id="ARBA00023157"/>
    </source>
</evidence>
<gene>
    <name evidence="7" type="ORF">DSTB1V02_LOCUS7899</name>
</gene>
<evidence type="ECO:0000256" key="1">
    <source>
        <dbReference type="ARBA" id="ARBA00022670"/>
    </source>
</evidence>
<dbReference type="EMBL" id="CAJPEV010001695">
    <property type="protein sequence ID" value="CAG0893911.1"/>
    <property type="molecule type" value="Genomic_DNA"/>
</dbReference>
<dbReference type="PROSITE" id="PS00135">
    <property type="entry name" value="TRYPSIN_SER"/>
    <property type="match status" value="1"/>
</dbReference>
<keyword evidence="4" id="KW-1015">Disulfide bond</keyword>
<dbReference type="InterPro" id="IPR001314">
    <property type="entry name" value="Peptidase_S1A"/>
</dbReference>
<dbReference type="PROSITE" id="PS00134">
    <property type="entry name" value="TRYPSIN_HIS"/>
    <property type="match status" value="1"/>
</dbReference>
<organism evidence="7">
    <name type="scientific">Darwinula stevensoni</name>
    <dbReference type="NCBI Taxonomy" id="69355"/>
    <lineage>
        <taxon>Eukaryota</taxon>
        <taxon>Metazoa</taxon>
        <taxon>Ecdysozoa</taxon>
        <taxon>Arthropoda</taxon>
        <taxon>Crustacea</taxon>
        <taxon>Oligostraca</taxon>
        <taxon>Ostracoda</taxon>
        <taxon>Podocopa</taxon>
        <taxon>Podocopida</taxon>
        <taxon>Darwinulocopina</taxon>
        <taxon>Darwinuloidea</taxon>
        <taxon>Darwinulidae</taxon>
        <taxon>Darwinula</taxon>
    </lineage>
</organism>
<name>A0A7R8XDW4_9CRUS</name>
<keyword evidence="1 5" id="KW-0645">Protease</keyword>
<dbReference type="InterPro" id="IPR001254">
    <property type="entry name" value="Trypsin_dom"/>
</dbReference>
<dbReference type="AlphaFoldDB" id="A0A7R8XDW4"/>
<dbReference type="FunFam" id="2.40.10.10:FF:000006">
    <property type="entry name" value="Serine proteinase stubble"/>
    <property type="match status" value="1"/>
</dbReference>
<dbReference type="PROSITE" id="PS50240">
    <property type="entry name" value="TRYPSIN_DOM"/>
    <property type="match status" value="1"/>
</dbReference>
<dbReference type="EMBL" id="LR901212">
    <property type="protein sequence ID" value="CAD7248076.1"/>
    <property type="molecule type" value="Genomic_DNA"/>
</dbReference>
<evidence type="ECO:0000256" key="5">
    <source>
        <dbReference type="RuleBase" id="RU363034"/>
    </source>
</evidence>